<dbReference type="AlphaFoldDB" id="A0AAV7MF99"/>
<gene>
    <name evidence="1" type="ORF">NDU88_007476</name>
</gene>
<keyword evidence="2" id="KW-1185">Reference proteome</keyword>
<accession>A0AAV7MF99</accession>
<name>A0AAV7MF99_PLEWA</name>
<proteinExistence type="predicted"/>
<dbReference type="Proteomes" id="UP001066276">
    <property type="component" value="Chromosome 10"/>
</dbReference>
<comment type="caution">
    <text evidence="1">The sequence shown here is derived from an EMBL/GenBank/DDBJ whole genome shotgun (WGS) entry which is preliminary data.</text>
</comment>
<dbReference type="EMBL" id="JANPWB010000014">
    <property type="protein sequence ID" value="KAJ1102426.1"/>
    <property type="molecule type" value="Genomic_DNA"/>
</dbReference>
<protein>
    <submittedName>
        <fullName evidence="1">Uncharacterized protein</fullName>
    </submittedName>
</protein>
<sequence length="513" mass="54571">MQRWRGRSPASCAPAREGLVHAEMEELQPNLLCPCQGRTGGCRDGGGAAQPPVPLPGKDWCMQRCRGRSPTSCAPAREGLVHAEMEEMQPNLLCPCQGRTGACRDGGGAAQPPVPLPGEDWCMQRWRGRGPTSCAPAREGLVHAEMEGAEPNLLCPCQGRTGACRDGGGAAQPPVPLPGKDWCMQRWRGRGPASCAPAREGLVHAEMEELQLNFLCPCQGRTGACRDGGGAAQPPVPLPGEDWCMQRWRGRSPTSCAPAREGLVHAEMEELQLNLLCPCQGRTGACRDGGAAAQLPVPLPGKDWCMQRWRGRSPTSCAPARGGLVHAEMEELQPSLLCPCQGRTGGCPVYAEMEELQPNLLCPCQGMTGACRDGGGGAQPPVPLPGEDWCMQRWRGRGPTSCAPAMEGLVHAEMEGARPSLLCPCQGRTDACRDGGGAAQPPVPLPGKDWCMQRWRGRSPTSWCMQRWRGRSPASCAPAREGLVHAEMKGVEPNLLCPCQGRTGACRDGGAAA</sequence>
<organism evidence="1 2">
    <name type="scientific">Pleurodeles waltl</name>
    <name type="common">Iberian ribbed newt</name>
    <dbReference type="NCBI Taxonomy" id="8319"/>
    <lineage>
        <taxon>Eukaryota</taxon>
        <taxon>Metazoa</taxon>
        <taxon>Chordata</taxon>
        <taxon>Craniata</taxon>
        <taxon>Vertebrata</taxon>
        <taxon>Euteleostomi</taxon>
        <taxon>Amphibia</taxon>
        <taxon>Batrachia</taxon>
        <taxon>Caudata</taxon>
        <taxon>Salamandroidea</taxon>
        <taxon>Salamandridae</taxon>
        <taxon>Pleurodelinae</taxon>
        <taxon>Pleurodeles</taxon>
    </lineage>
</organism>
<reference evidence="1" key="1">
    <citation type="journal article" date="2022" name="bioRxiv">
        <title>Sequencing and chromosome-scale assembly of the giantPleurodeles waltlgenome.</title>
        <authorList>
            <person name="Brown T."/>
            <person name="Elewa A."/>
            <person name="Iarovenko S."/>
            <person name="Subramanian E."/>
            <person name="Araus A.J."/>
            <person name="Petzold A."/>
            <person name="Susuki M."/>
            <person name="Suzuki K.-i.T."/>
            <person name="Hayashi T."/>
            <person name="Toyoda A."/>
            <person name="Oliveira C."/>
            <person name="Osipova E."/>
            <person name="Leigh N.D."/>
            <person name="Simon A."/>
            <person name="Yun M.H."/>
        </authorList>
    </citation>
    <scope>NUCLEOTIDE SEQUENCE</scope>
    <source>
        <strain evidence="1">20211129_DDA</strain>
        <tissue evidence="1">Liver</tissue>
    </source>
</reference>
<evidence type="ECO:0000313" key="2">
    <source>
        <dbReference type="Proteomes" id="UP001066276"/>
    </source>
</evidence>
<evidence type="ECO:0000313" key="1">
    <source>
        <dbReference type="EMBL" id="KAJ1102426.1"/>
    </source>
</evidence>